<dbReference type="Gene3D" id="2.40.50.100">
    <property type="match status" value="1"/>
</dbReference>
<evidence type="ECO:0000256" key="4">
    <source>
        <dbReference type="SAM" id="Phobius"/>
    </source>
</evidence>
<feature type="transmembrane region" description="Helical" evidence="4">
    <location>
        <begin position="16"/>
        <end position="34"/>
    </location>
</feature>
<protein>
    <submittedName>
        <fullName evidence="5">HlyD family efflux transporter periplasmic adaptor subunit</fullName>
    </submittedName>
</protein>
<evidence type="ECO:0000313" key="5">
    <source>
        <dbReference type="EMBL" id="REL28603.1"/>
    </source>
</evidence>
<feature type="coiled-coil region" evidence="3">
    <location>
        <begin position="105"/>
        <end position="146"/>
    </location>
</feature>
<keyword evidence="2 3" id="KW-0175">Coiled coil</keyword>
<dbReference type="PANTHER" id="PTHR32347:SF23">
    <property type="entry name" value="BLL5650 PROTEIN"/>
    <property type="match status" value="1"/>
</dbReference>
<dbReference type="Gene3D" id="2.40.30.170">
    <property type="match status" value="1"/>
</dbReference>
<comment type="caution">
    <text evidence="5">The sequence shown here is derived from an EMBL/GenBank/DDBJ whole genome shotgun (WGS) entry which is preliminary data.</text>
</comment>
<evidence type="ECO:0000256" key="3">
    <source>
        <dbReference type="SAM" id="Coils"/>
    </source>
</evidence>
<name>A0A3E0TW74_9GAMM</name>
<dbReference type="InterPro" id="IPR050465">
    <property type="entry name" value="UPF0194_transport"/>
</dbReference>
<dbReference type="GO" id="GO:0030313">
    <property type="term" value="C:cell envelope"/>
    <property type="evidence" value="ECO:0007669"/>
    <property type="project" value="UniProtKB-SubCell"/>
</dbReference>
<dbReference type="OrthoDB" id="6397038at2"/>
<dbReference type="Gene3D" id="1.10.287.470">
    <property type="entry name" value="Helix hairpin bin"/>
    <property type="match status" value="1"/>
</dbReference>
<dbReference type="RefSeq" id="WP_116009634.1">
    <property type="nucleotide sequence ID" value="NZ_QUOU01000001.1"/>
</dbReference>
<dbReference type="AlphaFoldDB" id="A0A3E0TW74"/>
<organism evidence="5 6">
    <name type="scientific">Thalassotalea euphylliae</name>
    <dbReference type="NCBI Taxonomy" id="1655234"/>
    <lineage>
        <taxon>Bacteria</taxon>
        <taxon>Pseudomonadati</taxon>
        <taxon>Pseudomonadota</taxon>
        <taxon>Gammaproteobacteria</taxon>
        <taxon>Alteromonadales</taxon>
        <taxon>Colwelliaceae</taxon>
        <taxon>Thalassotalea</taxon>
    </lineage>
</organism>
<proteinExistence type="predicted"/>
<keyword evidence="4" id="KW-0812">Transmembrane</keyword>
<sequence>MDIPQRESLSARLSRRATILGGVTLMLFIGYFALDALSSPFGADEKVAADTVRHTTLEVSTKAFGYLKPNRQILLIAATPGLVEKIHVKPGVILAEGEPILTLNNTALVEKLAQQELEILELDADLQMLKANLNKEERTINNELAITKGQLAISEIELEAKSKLFDEHIVSAIDFKKSQLQVEQGKLNLQLRSDNLQSFIEAKTAHLASAKLKLEKAKQALKYTQKGLNNLVVRAPFTGLFNHLSDSIELGAHLNAGEILGAISDPESLYAELSVAAVNASDLALNQLVVLNIKGAAVTGTISRISPNVNDNQVSFDVIPRNDMPAMARPNLEISGKVITDNLGISMVVNKPQAVKHSHTTYSLYVKTADADYYQPTEVKVGKIADGKMQVITGLNTNDSVLMSTPKELGNQPKIVVEELHGQTVN</sequence>
<keyword evidence="4" id="KW-1133">Transmembrane helix</keyword>
<evidence type="ECO:0000313" key="6">
    <source>
        <dbReference type="Proteomes" id="UP000256478"/>
    </source>
</evidence>
<dbReference type="Proteomes" id="UP000256478">
    <property type="component" value="Unassembled WGS sequence"/>
</dbReference>
<dbReference type="EMBL" id="QUOU01000001">
    <property type="protein sequence ID" value="REL28603.1"/>
    <property type="molecule type" value="Genomic_DNA"/>
</dbReference>
<accession>A0A3E0TW74</accession>
<evidence type="ECO:0000256" key="1">
    <source>
        <dbReference type="ARBA" id="ARBA00004196"/>
    </source>
</evidence>
<keyword evidence="4" id="KW-0472">Membrane</keyword>
<reference evidence="5 6" key="1">
    <citation type="submission" date="2018-08" db="EMBL/GenBank/DDBJ databases">
        <title>Thalassotalea euphylliae genome.</title>
        <authorList>
            <person name="Summers S."/>
            <person name="Rice S.A."/>
            <person name="Freckelton M.L."/>
            <person name="Nedved B.T."/>
            <person name="Hadfield M.G."/>
        </authorList>
    </citation>
    <scope>NUCLEOTIDE SEQUENCE [LARGE SCALE GENOMIC DNA]</scope>
    <source>
        <strain evidence="5 6">H1</strain>
    </source>
</reference>
<dbReference type="PANTHER" id="PTHR32347">
    <property type="entry name" value="EFFLUX SYSTEM COMPONENT YKNX-RELATED"/>
    <property type="match status" value="1"/>
</dbReference>
<comment type="subcellular location">
    <subcellularLocation>
        <location evidence="1">Cell envelope</location>
    </subcellularLocation>
</comment>
<gene>
    <name evidence="5" type="ORF">DXX93_19890</name>
</gene>
<evidence type="ECO:0000256" key="2">
    <source>
        <dbReference type="ARBA" id="ARBA00023054"/>
    </source>
</evidence>